<feature type="chain" id="PRO_5015474717" evidence="1">
    <location>
        <begin position="20"/>
        <end position="462"/>
    </location>
</feature>
<evidence type="ECO:0000313" key="2">
    <source>
        <dbReference type="EMBL" id="PTE14764.1"/>
    </source>
</evidence>
<dbReference type="Pfam" id="PF11150">
    <property type="entry name" value="DUF2927"/>
    <property type="match status" value="1"/>
</dbReference>
<name>A0A2T4JA44_FUSBL</name>
<gene>
    <name evidence="2" type="ORF">C5F44_08125</name>
</gene>
<dbReference type="EMBL" id="PZKE01000006">
    <property type="protein sequence ID" value="PTE14764.1"/>
    <property type="molecule type" value="Genomic_DNA"/>
</dbReference>
<dbReference type="PROSITE" id="PS51257">
    <property type="entry name" value="PROKAR_LIPOPROTEIN"/>
    <property type="match status" value="1"/>
</dbReference>
<organism evidence="2 3">
    <name type="scientific">Fuscovulum blasticum DSM 2131</name>
    <dbReference type="NCBI Taxonomy" id="1188250"/>
    <lineage>
        <taxon>Bacteria</taxon>
        <taxon>Pseudomonadati</taxon>
        <taxon>Pseudomonadota</taxon>
        <taxon>Alphaproteobacteria</taxon>
        <taxon>Rhodobacterales</taxon>
        <taxon>Paracoccaceae</taxon>
        <taxon>Pseudogemmobacter</taxon>
    </lineage>
</organism>
<feature type="signal peptide" evidence="1">
    <location>
        <begin position="1"/>
        <end position="19"/>
    </location>
</feature>
<protein>
    <submittedName>
        <fullName evidence="2">ATP-dependent transcriptional regulator</fullName>
    </submittedName>
</protein>
<proteinExistence type="predicted"/>
<reference evidence="2 3" key="1">
    <citation type="submission" date="2018-03" db="EMBL/GenBank/DDBJ databases">
        <title>Rhodobacter blasticus.</title>
        <authorList>
            <person name="Meyer T.E."/>
            <person name="Miller S."/>
            <person name="Lodha T."/>
            <person name="Gandham S."/>
            <person name="Chintalapati S."/>
            <person name="Chintalapati V.R."/>
        </authorList>
    </citation>
    <scope>NUCLEOTIDE SEQUENCE [LARGE SCALE GENOMIC DNA]</scope>
    <source>
        <strain evidence="2 3">DSM 2131</strain>
    </source>
</reference>
<keyword evidence="1" id="KW-0732">Signal</keyword>
<dbReference type="RefSeq" id="WP_107673016.1">
    <property type="nucleotide sequence ID" value="NZ_PZKE01000006.1"/>
</dbReference>
<dbReference type="AlphaFoldDB" id="A0A2T4JA44"/>
<evidence type="ECO:0000313" key="3">
    <source>
        <dbReference type="Proteomes" id="UP000241362"/>
    </source>
</evidence>
<dbReference type="Proteomes" id="UP000241362">
    <property type="component" value="Unassembled WGS sequence"/>
</dbReference>
<keyword evidence="3" id="KW-1185">Reference proteome</keyword>
<dbReference type="InterPro" id="IPR021323">
    <property type="entry name" value="DUF2927"/>
</dbReference>
<comment type="caution">
    <text evidence="2">The sequence shown here is derived from an EMBL/GenBank/DDBJ whole genome shotgun (WGS) entry which is preliminary data.</text>
</comment>
<accession>A0A2T4JA44</accession>
<sequence length="462" mass="48410">MRSVPLLAALMLLSSCAPHDGAQATRSRAPGTDPDQAVFATAALDKTASTASLPGPGGHGRAELAATFMELTFRLESGRSLPGFSRFEGPITVALTGDVPGSAEPDLAALLARLRAEAGLDITAVSPGTPAAITIEFHPKAVLRPIAPSAACFVVPNVGSLAEYRVARGTAAVDWATVTRRSRAAIFIPADTSPQEVRDCLHEEMAQAIGPLNDLYRLSDSVFNDDNFHAVLTPFDMLMLRATYAPELASGMTEAQVAARIGGVFARLSPGAERTGVDLSATPKAWTQAIETALGAGKPVATRRAAAERALSLARSRGWQDGRLAFSHFAAGRLLVGTNRVRAVREFTAASAIYARLPGGAVQVAHIDMQLAAIALAAGQPDQALRFADRAIPVVRAAENQALLATLLLLKAEALDHLGQRAEADRLRLDSLAAARYGFGSETVIRARRDEIAALAAPSVPG</sequence>
<evidence type="ECO:0000256" key="1">
    <source>
        <dbReference type="SAM" id="SignalP"/>
    </source>
</evidence>